<comment type="similarity">
    <text evidence="1">Belongs to the aldo/keto reductase family.</text>
</comment>
<feature type="site" description="Lowers pKa of active site Tyr" evidence="6">
    <location>
        <position position="73"/>
    </location>
</feature>
<sequence>MEYITLNNGTKIPQLGLGTYLLKPDDAQSSVTSALGMGYELIDTANAYVNERAVGRGVRESDLPRENVYLETKLWPFFYNSDTAVDETLERLNTPYIDLMILHQPAGDYLAGYAKLEIAYKEGKLRSIGISNFDENEIEKLLANCEIVPSLIQVECHPYFPQTELKKLLAQHDIALQAWYPLGGRGNSGIMDEPVVRDLAVKYGKTPAQIIMRWHIQEGNIVIPGSKNPTHIADNIDVFDFELTDSDMTAMATLDRGKRFYERTPEKLAQYAAWHPDVENQK</sequence>
<dbReference type="RefSeq" id="WP_156597949.1">
    <property type="nucleotide sequence ID" value="NZ_CACRTW010000007.1"/>
</dbReference>
<accession>A0A6N2ZWF6</accession>
<dbReference type="InterPro" id="IPR023210">
    <property type="entry name" value="NADP_OxRdtase_dom"/>
</dbReference>
<dbReference type="Gene3D" id="3.20.20.100">
    <property type="entry name" value="NADP-dependent oxidoreductase domain"/>
    <property type="match status" value="1"/>
</dbReference>
<evidence type="ECO:0000256" key="3">
    <source>
        <dbReference type="ARBA" id="ARBA00023002"/>
    </source>
</evidence>
<evidence type="ECO:0000259" key="7">
    <source>
        <dbReference type="Pfam" id="PF00248"/>
    </source>
</evidence>
<proteinExistence type="inferred from homology"/>
<dbReference type="InterPro" id="IPR020471">
    <property type="entry name" value="AKR"/>
</dbReference>
<evidence type="ECO:0000313" key="8">
    <source>
        <dbReference type="EMBL" id="VYT82050.1"/>
    </source>
</evidence>
<reference evidence="8" key="1">
    <citation type="submission" date="2019-11" db="EMBL/GenBank/DDBJ databases">
        <authorList>
            <person name="Feng L."/>
        </authorList>
    </citation>
    <scope>NUCLEOTIDE SEQUENCE</scope>
    <source>
        <strain evidence="8">CaerofaciensLFYP39</strain>
    </source>
</reference>
<protein>
    <submittedName>
        <fullName evidence="8">Putative oxidoreductase/MSMEI_2347</fullName>
        <ecNumber evidence="8">1.-.-.-</ecNumber>
    </submittedName>
</protein>
<dbReference type="PANTHER" id="PTHR43827">
    <property type="entry name" value="2,5-DIKETO-D-GLUCONIC ACID REDUCTASE"/>
    <property type="match status" value="1"/>
</dbReference>
<name>A0A6N2ZWF6_9ACTN</name>
<dbReference type="FunFam" id="3.20.20.100:FF:000002">
    <property type="entry name" value="2,5-diketo-D-gluconic acid reductase A"/>
    <property type="match status" value="1"/>
</dbReference>
<dbReference type="EC" id="1.-.-.-" evidence="8"/>
<dbReference type="PRINTS" id="PR00069">
    <property type="entry name" value="ALDKETRDTASE"/>
</dbReference>
<dbReference type="PANTHER" id="PTHR43827:SF3">
    <property type="entry name" value="NADP-DEPENDENT OXIDOREDUCTASE DOMAIN-CONTAINING PROTEIN"/>
    <property type="match status" value="1"/>
</dbReference>
<evidence type="ECO:0000256" key="4">
    <source>
        <dbReference type="PIRSR" id="PIRSR000097-1"/>
    </source>
</evidence>
<feature type="active site" description="Proton donor" evidence="4">
    <location>
        <position position="48"/>
    </location>
</feature>
<keyword evidence="2" id="KW-0521">NADP</keyword>
<organism evidence="8">
    <name type="scientific">Collinsella aerofaciens</name>
    <dbReference type="NCBI Taxonomy" id="74426"/>
    <lineage>
        <taxon>Bacteria</taxon>
        <taxon>Bacillati</taxon>
        <taxon>Actinomycetota</taxon>
        <taxon>Coriobacteriia</taxon>
        <taxon>Coriobacteriales</taxon>
        <taxon>Coriobacteriaceae</taxon>
        <taxon>Collinsella</taxon>
    </lineage>
</organism>
<evidence type="ECO:0000256" key="1">
    <source>
        <dbReference type="ARBA" id="ARBA00007905"/>
    </source>
</evidence>
<evidence type="ECO:0000256" key="6">
    <source>
        <dbReference type="PIRSR" id="PIRSR000097-3"/>
    </source>
</evidence>
<dbReference type="GO" id="GO:0016616">
    <property type="term" value="F:oxidoreductase activity, acting on the CH-OH group of donors, NAD or NADP as acceptor"/>
    <property type="evidence" value="ECO:0007669"/>
    <property type="project" value="UniProtKB-ARBA"/>
</dbReference>
<feature type="domain" description="NADP-dependent oxidoreductase" evidence="7">
    <location>
        <begin position="15"/>
        <end position="254"/>
    </location>
</feature>
<evidence type="ECO:0000256" key="2">
    <source>
        <dbReference type="ARBA" id="ARBA00022857"/>
    </source>
</evidence>
<dbReference type="SUPFAM" id="SSF51430">
    <property type="entry name" value="NAD(P)-linked oxidoreductase"/>
    <property type="match status" value="1"/>
</dbReference>
<dbReference type="EMBL" id="CACRTW010000007">
    <property type="protein sequence ID" value="VYT82050.1"/>
    <property type="molecule type" value="Genomic_DNA"/>
</dbReference>
<dbReference type="InterPro" id="IPR036812">
    <property type="entry name" value="NAD(P)_OxRdtase_dom_sf"/>
</dbReference>
<gene>
    <name evidence="8" type="ORF">CALFYP39_00676</name>
</gene>
<dbReference type="Pfam" id="PF00248">
    <property type="entry name" value="Aldo_ket_red"/>
    <property type="match status" value="1"/>
</dbReference>
<dbReference type="PIRSF" id="PIRSF000097">
    <property type="entry name" value="AKR"/>
    <property type="match status" value="1"/>
</dbReference>
<dbReference type="AlphaFoldDB" id="A0A6N2ZWF6"/>
<keyword evidence="3 8" id="KW-0560">Oxidoreductase</keyword>
<feature type="binding site" evidence="5">
    <location>
        <position position="103"/>
    </location>
    <ligand>
        <name>substrate</name>
    </ligand>
</feature>
<evidence type="ECO:0000256" key="5">
    <source>
        <dbReference type="PIRSR" id="PIRSR000097-2"/>
    </source>
</evidence>